<feature type="domain" description="BIG2" evidence="1">
    <location>
        <begin position="543"/>
        <end position="623"/>
    </location>
</feature>
<dbReference type="SMART" id="SM00635">
    <property type="entry name" value="BID_2"/>
    <property type="match status" value="7"/>
</dbReference>
<evidence type="ECO:0000313" key="2">
    <source>
        <dbReference type="EMBL" id="MFB5680242.1"/>
    </source>
</evidence>
<reference evidence="2 3" key="1">
    <citation type="submission" date="2024-09" db="EMBL/GenBank/DDBJ databases">
        <authorList>
            <person name="Ruan L."/>
        </authorList>
    </citation>
    <scope>NUCLEOTIDE SEQUENCE [LARGE SCALE GENOMIC DNA]</scope>
    <source>
        <strain evidence="2 3">D33</strain>
    </source>
</reference>
<comment type="caution">
    <text evidence="2">The sequence shown here is derived from an EMBL/GenBank/DDBJ whole genome shotgun (WGS) entry which is preliminary data.</text>
</comment>
<dbReference type="RefSeq" id="WP_375524062.1">
    <property type="nucleotide sequence ID" value="NZ_JBHILM010000004.1"/>
</dbReference>
<accession>A0ABV5B3H9</accession>
<dbReference type="Pfam" id="PF21461">
    <property type="entry name" value="HL_N-beta"/>
    <property type="match status" value="1"/>
</dbReference>
<feature type="domain" description="BIG2" evidence="1">
    <location>
        <begin position="375"/>
        <end position="455"/>
    </location>
</feature>
<dbReference type="Pfam" id="PF02368">
    <property type="entry name" value="Big_2"/>
    <property type="match status" value="1"/>
</dbReference>
<dbReference type="Gene3D" id="2.60.40.1080">
    <property type="match status" value="7"/>
</dbReference>
<gene>
    <name evidence="2" type="ORF">ACE3NQ_04825</name>
</gene>
<feature type="domain" description="BIG2" evidence="1">
    <location>
        <begin position="119"/>
        <end position="200"/>
    </location>
</feature>
<dbReference type="EMBL" id="JBHILM010000004">
    <property type="protein sequence ID" value="MFB5680242.1"/>
    <property type="molecule type" value="Genomic_DNA"/>
</dbReference>
<feature type="domain" description="BIG2" evidence="1">
    <location>
        <begin position="33"/>
        <end position="115"/>
    </location>
</feature>
<sequence length="628" mass="64866">MEAAGRRCAYLLAALLLFLTVYPAGVVRAAGTDTAALEWSSQVPDEWIAGGEAVQLKIAAVDNSANKTDVTAEAEWTSSNSGVAKVVNGLVTPLSEGTARITVYWNSETLALNIKVKARYTKLTLEPSGKINLLTGGQGEQLKVTGVLASGKTETPSGVSWSSSETSVATVENGLVKPVAKGVAYISARAEGLSTRITVYVRSSSQALLLSETGSLSMFLGGSSQKLKATDVSLTGAKTDVTNKAEWSSSDPLVLSVNEGVITPKAAGKSTIKVSYNGYSKSVKVTVLPTIDRLVASKTSLPITMGSKASLPSISAYFADGSKRSVTSDVTWSVGNTSVAKLENGKLVAAAPGTTNLTASAGGKQLQIPVTVQYKVTKLTVSQAKYTLTAGQEASLPTVKAQLANGSSKDISNEVSWVASNAKVTVKDGKIKAVSKGTATVKAMYMGKYVKASVKVEPVIQSLSSSSANVELNLKKSKGIKVTGVFTDGSSANLTQSMKWTTSNAGVATIKGSTIKAVGFGTATLTGTYQDKSVQIQVTVSTKLEKLIISSKKVNLAPGASQRLTVTAKYDNGSSKNVTDAAAWTSSKTGVATVNGGNVRAIAKGSSTVKASYSGKYVTAAVKVSATK</sequence>
<name>A0ABV5B3H9_9BACL</name>
<dbReference type="InterPro" id="IPR048734">
    <property type="entry name" value="HL_N-beta"/>
</dbReference>
<keyword evidence="3" id="KW-1185">Reference proteome</keyword>
<evidence type="ECO:0000313" key="3">
    <source>
        <dbReference type="Proteomes" id="UP001580407"/>
    </source>
</evidence>
<dbReference type="SUPFAM" id="SSF49373">
    <property type="entry name" value="Invasin/intimin cell-adhesion fragments"/>
    <property type="match status" value="6"/>
</dbReference>
<dbReference type="InterPro" id="IPR008964">
    <property type="entry name" value="Invasin/intimin_cell_adhesion"/>
</dbReference>
<feature type="domain" description="BIG2" evidence="1">
    <location>
        <begin position="294"/>
        <end position="371"/>
    </location>
</feature>
<protein>
    <submittedName>
        <fullName evidence="2">Ig domain-containing protein</fullName>
    </submittedName>
</protein>
<feature type="domain" description="BIG2" evidence="1">
    <location>
        <begin position="459"/>
        <end position="539"/>
    </location>
</feature>
<organism evidence="2 3">
    <name type="scientific">Paenibacillus terreus</name>
    <dbReference type="NCBI Taxonomy" id="1387834"/>
    <lineage>
        <taxon>Bacteria</taxon>
        <taxon>Bacillati</taxon>
        <taxon>Bacillota</taxon>
        <taxon>Bacilli</taxon>
        <taxon>Bacillales</taxon>
        <taxon>Paenibacillaceae</taxon>
        <taxon>Paenibacillus</taxon>
    </lineage>
</organism>
<evidence type="ECO:0000259" key="1">
    <source>
        <dbReference type="SMART" id="SM00635"/>
    </source>
</evidence>
<dbReference type="Proteomes" id="UP001580407">
    <property type="component" value="Unassembled WGS sequence"/>
</dbReference>
<dbReference type="InterPro" id="IPR003343">
    <property type="entry name" value="Big_2"/>
</dbReference>
<proteinExistence type="predicted"/>
<feature type="domain" description="BIG2" evidence="1">
    <location>
        <begin position="202"/>
        <end position="286"/>
    </location>
</feature>